<dbReference type="KEGG" id="zga:ZOBELLIA_4481"/>
<evidence type="ECO:0000313" key="8">
    <source>
        <dbReference type="Proteomes" id="UP000008898"/>
    </source>
</evidence>
<feature type="active site" evidence="4">
    <location>
        <position position="260"/>
    </location>
</feature>
<dbReference type="STRING" id="63186.ZOBELLIA_4481"/>
<comment type="similarity">
    <text evidence="1 5">Belongs to the aldehyde dehydrogenase family.</text>
</comment>
<evidence type="ECO:0000259" key="6">
    <source>
        <dbReference type="Pfam" id="PF00171"/>
    </source>
</evidence>
<dbReference type="PROSITE" id="PS00070">
    <property type="entry name" value="ALDEHYDE_DEHYDR_CYS"/>
    <property type="match status" value="1"/>
</dbReference>
<reference evidence="8" key="1">
    <citation type="submission" date="2009-07" db="EMBL/GenBank/DDBJ databases">
        <title>Complete genome sequence of Zobellia galactanivorans Dsij.</title>
        <authorList>
            <consortium name="Genoscope - CEA"/>
        </authorList>
    </citation>
    <scope>NUCLEOTIDE SEQUENCE [LARGE SCALE GENOMIC DNA]</scope>
    <source>
        <strain evidence="8">DSM 12802 / CCUG 47099 / CIP 106680 / NCIMB 13871 / Dsij</strain>
    </source>
</reference>
<keyword evidence="8" id="KW-1185">Reference proteome</keyword>
<gene>
    <name evidence="7" type="ordered locus">zobellia_4481</name>
</gene>
<evidence type="ECO:0000256" key="2">
    <source>
        <dbReference type="ARBA" id="ARBA00023002"/>
    </source>
</evidence>
<dbReference type="InterPro" id="IPR015590">
    <property type="entry name" value="Aldehyde_DH_dom"/>
</dbReference>
<dbReference type="InterPro" id="IPR016163">
    <property type="entry name" value="Ald_DH_C"/>
</dbReference>
<evidence type="ECO:0000256" key="5">
    <source>
        <dbReference type="RuleBase" id="RU003345"/>
    </source>
</evidence>
<reference evidence="7 8" key="2">
    <citation type="journal article" date="2012" name="Environ. Microbiol.">
        <title>Characterization of the first alginolytic operons in a marine bacterium: from their emergence in marine Flavobacteriia to their independent transfers to marine Proteobacteria and human gut Bacteroides.</title>
        <authorList>
            <person name="Thomas F."/>
            <person name="Barbeyron T."/>
            <person name="Tonon T."/>
            <person name="Genicot S."/>
            <person name="Czjzek M."/>
            <person name="Michel G."/>
        </authorList>
    </citation>
    <scope>NUCLEOTIDE SEQUENCE [LARGE SCALE GENOMIC DNA]</scope>
    <source>
        <strain evidence="8">DSM 12802 / CCUG 47099 / CIP 106680 / NCIMB 13871 / Dsij</strain>
    </source>
</reference>
<dbReference type="PATRIC" id="fig|63186.3.peg.4395"/>
<dbReference type="Gene3D" id="3.40.309.10">
    <property type="entry name" value="Aldehyde Dehydrogenase, Chain A, domain 2"/>
    <property type="match status" value="1"/>
</dbReference>
<evidence type="ECO:0000256" key="3">
    <source>
        <dbReference type="ARBA" id="ARBA00023027"/>
    </source>
</evidence>
<feature type="domain" description="Aldehyde dehydrogenase" evidence="6">
    <location>
        <begin position="22"/>
        <end position="480"/>
    </location>
</feature>
<dbReference type="HOGENOM" id="CLU_005391_1_0_10"/>
<evidence type="ECO:0000313" key="7">
    <source>
        <dbReference type="EMBL" id="CAZ98616.1"/>
    </source>
</evidence>
<dbReference type="PROSITE" id="PS00687">
    <property type="entry name" value="ALDEHYDE_DEHYDR_GLU"/>
    <property type="match status" value="1"/>
</dbReference>
<dbReference type="AlphaFoldDB" id="G0L6T2"/>
<dbReference type="PANTHER" id="PTHR42986">
    <property type="entry name" value="BENZALDEHYDE DEHYDROGENASE YFMT"/>
    <property type="match status" value="1"/>
</dbReference>
<dbReference type="FunFam" id="3.40.309.10:FF:000009">
    <property type="entry name" value="Aldehyde dehydrogenase A"/>
    <property type="match status" value="1"/>
</dbReference>
<proteinExistence type="inferred from homology"/>
<dbReference type="EC" id="1.2.1.-" evidence="7"/>
<dbReference type="Pfam" id="PF00171">
    <property type="entry name" value="Aldedh"/>
    <property type="match status" value="1"/>
</dbReference>
<dbReference type="InterPro" id="IPR029510">
    <property type="entry name" value="Ald_DH_CS_GLU"/>
</dbReference>
<dbReference type="Gene3D" id="3.40.605.10">
    <property type="entry name" value="Aldehyde Dehydrogenase, Chain A, domain 1"/>
    <property type="match status" value="1"/>
</dbReference>
<dbReference type="OrthoDB" id="1394754at2"/>
<dbReference type="InterPro" id="IPR016161">
    <property type="entry name" value="Ald_DH/histidinol_DH"/>
</dbReference>
<dbReference type="PANTHER" id="PTHR42986:SF1">
    <property type="entry name" value="BENZALDEHYDE DEHYDROGENASE YFMT"/>
    <property type="match status" value="1"/>
</dbReference>
<dbReference type="GO" id="GO:0016620">
    <property type="term" value="F:oxidoreductase activity, acting on the aldehyde or oxo group of donors, NAD or NADP as acceptor"/>
    <property type="evidence" value="ECO:0007669"/>
    <property type="project" value="InterPro"/>
</dbReference>
<evidence type="ECO:0000256" key="1">
    <source>
        <dbReference type="ARBA" id="ARBA00009986"/>
    </source>
</evidence>
<dbReference type="InterPro" id="IPR016162">
    <property type="entry name" value="Ald_DH_N"/>
</dbReference>
<accession>G0L6T2</accession>
<organism evidence="7 8">
    <name type="scientific">Zobellia galactanivorans (strain DSM 12802 / CCUG 47099 / CIP 106680 / NCIMB 13871 / Dsij)</name>
    <dbReference type="NCBI Taxonomy" id="63186"/>
    <lineage>
        <taxon>Bacteria</taxon>
        <taxon>Pseudomonadati</taxon>
        <taxon>Bacteroidota</taxon>
        <taxon>Flavobacteriia</taxon>
        <taxon>Flavobacteriales</taxon>
        <taxon>Flavobacteriaceae</taxon>
        <taxon>Zobellia</taxon>
    </lineage>
</organism>
<dbReference type="EMBL" id="FP476056">
    <property type="protein sequence ID" value="CAZ98616.1"/>
    <property type="molecule type" value="Genomic_DNA"/>
</dbReference>
<sequence length="498" mass="54174">MKMKTQDKLPNYTRKIFVGGEWKDGKGPAIKDINPWNQEELFSLNGATTDDVNEAFEQAAVAQKKWAAVLPPEKSRMMLKLAEVVRNRKKEFAEWARKEVGATLAKGLFEAELVASVFESSVHLPLQVEGKILPRDIDGKESLAVRKPLGVIGLISPWNFPGQLTARTLGPALAVGNAVVLKPSSNSIVTGGLIFASFLEEAGFPKGLLSVLPGGGGSIGTAITKHPISKLISFTGSTPVGRQVGQNALSADLIKNIELELGGNSPFVVLEDADIDQAVEAAAWGKFMNQGQICMAINRIIVEDKVYDEFTEKFIAKVKTLKRLDMNDPDTFIGPIIDQAQFDTVKNLIDEAKAQGYKMALGGESEGLHMPPHIFVDVDENCPLFKHEIFGPAVSIARAKDMDDALRLANATDYGLSSSVFTKDEAKGMQFAQGIEAGMTHINDQPVNDSAYAPFGGVKNSGLGRFNGQWGIKSFTVAHWISIQKEPRKYPFRAADFQ</sequence>
<dbReference type="InterPro" id="IPR016160">
    <property type="entry name" value="Ald_DH_CS_CYS"/>
</dbReference>
<protein>
    <submittedName>
        <fullName evidence="7">NAD dependent aldehyde dehydrogenase</fullName>
        <ecNumber evidence="7">1.2.1.-</ecNumber>
    </submittedName>
</protein>
<dbReference type="Proteomes" id="UP000008898">
    <property type="component" value="Chromosome"/>
</dbReference>
<keyword evidence="3" id="KW-0520">NAD</keyword>
<name>G0L6T2_ZOBGA</name>
<keyword evidence="2 5" id="KW-0560">Oxidoreductase</keyword>
<dbReference type="SUPFAM" id="SSF53720">
    <property type="entry name" value="ALDH-like"/>
    <property type="match status" value="1"/>
</dbReference>
<evidence type="ECO:0000256" key="4">
    <source>
        <dbReference type="PROSITE-ProRule" id="PRU10007"/>
    </source>
</evidence>